<dbReference type="RefSeq" id="WP_311502383.1">
    <property type="nucleotide sequence ID" value="NZ_JAVRHK010000003.1"/>
</dbReference>
<dbReference type="InterPro" id="IPR051199">
    <property type="entry name" value="LPS_LOS_Heptosyltrfase"/>
</dbReference>
<dbReference type="CDD" id="cd03789">
    <property type="entry name" value="GT9_LPS_heptosyltransferase"/>
    <property type="match status" value="1"/>
</dbReference>
<accession>A0ABU3D378</accession>
<keyword evidence="1 3" id="KW-0328">Glycosyltransferase</keyword>
<evidence type="ECO:0000256" key="2">
    <source>
        <dbReference type="ARBA" id="ARBA00022679"/>
    </source>
</evidence>
<dbReference type="GO" id="GO:0016757">
    <property type="term" value="F:glycosyltransferase activity"/>
    <property type="evidence" value="ECO:0007669"/>
    <property type="project" value="UniProtKB-KW"/>
</dbReference>
<evidence type="ECO:0000313" key="4">
    <source>
        <dbReference type="Proteomes" id="UP001262582"/>
    </source>
</evidence>
<dbReference type="Pfam" id="PF01075">
    <property type="entry name" value="Glyco_transf_9"/>
    <property type="match status" value="1"/>
</dbReference>
<dbReference type="SUPFAM" id="SSF53756">
    <property type="entry name" value="UDP-Glycosyltransferase/glycogen phosphorylase"/>
    <property type="match status" value="1"/>
</dbReference>
<dbReference type="InterPro" id="IPR002201">
    <property type="entry name" value="Glyco_trans_9"/>
</dbReference>
<dbReference type="Proteomes" id="UP001262582">
    <property type="component" value="Unassembled WGS sequence"/>
</dbReference>
<evidence type="ECO:0000313" key="3">
    <source>
        <dbReference type="EMBL" id="MDT0675987.1"/>
    </source>
</evidence>
<gene>
    <name evidence="3" type="ORF">RM539_05255</name>
</gene>
<dbReference type="PANTHER" id="PTHR30160">
    <property type="entry name" value="TETRAACYLDISACCHARIDE 4'-KINASE-RELATED"/>
    <property type="match status" value="1"/>
</dbReference>
<comment type="caution">
    <text evidence="3">The sequence shown here is derived from an EMBL/GenBank/DDBJ whole genome shotgun (WGS) entry which is preliminary data.</text>
</comment>
<dbReference type="EMBL" id="JAVRHK010000003">
    <property type="protein sequence ID" value="MDT0675987.1"/>
    <property type="molecule type" value="Genomic_DNA"/>
</dbReference>
<reference evidence="3 4" key="1">
    <citation type="submission" date="2023-09" db="EMBL/GenBank/DDBJ databases">
        <authorList>
            <person name="Rey-Velasco X."/>
        </authorList>
    </citation>
    <scope>NUCLEOTIDE SEQUENCE [LARGE SCALE GENOMIC DNA]</scope>
    <source>
        <strain evidence="3 4">F117</strain>
    </source>
</reference>
<dbReference type="EC" id="2.4.-.-" evidence="3"/>
<sequence length="352" mass="40652">MKILVIQQKMIGDVLTSSILFEALRKKFPEAELHYLIYPHTFPVIENNPYIDKVVFFDPEKDKTPQEFLLFQKKIRSENYDVVLDVYSMISTAVIAKASGAKIRAGYGKKYTKFLYTHNFKYKKKVETKAGLAVENRMLLLKAISKDFPVEINPKIYLTSKEMEAAEAFLRQHQLKRDKPVIMMSILGSSDEKTYPLEYMAQIMDFIVETTGAQILFNYIPRQKEKALKLYELCNARTKVKIFPEAFAPDLRKFLALTKRCNAVIGNEGGCINMAKALDVPTFSIFSPQITKEAWSLYENDQNVAVHFYDFLSSYDISKKDLKKQSSDIYNQFKPRYILPKLAEFLGNLKIS</sequence>
<dbReference type="PANTHER" id="PTHR30160:SF7">
    <property type="entry name" value="ADP-HEPTOSE--LPS HEPTOSYLTRANSFERASE 2"/>
    <property type="match status" value="1"/>
</dbReference>
<evidence type="ECO:0000256" key="1">
    <source>
        <dbReference type="ARBA" id="ARBA00022676"/>
    </source>
</evidence>
<dbReference type="Gene3D" id="3.40.50.2000">
    <property type="entry name" value="Glycogen Phosphorylase B"/>
    <property type="match status" value="2"/>
</dbReference>
<proteinExistence type="predicted"/>
<protein>
    <submittedName>
        <fullName evidence="3">Glycosyltransferase family 9 protein</fullName>
        <ecNumber evidence="3">2.4.-.-</ecNumber>
    </submittedName>
</protein>
<keyword evidence="2 3" id="KW-0808">Transferase</keyword>
<name>A0ABU3D378_9FLAO</name>
<organism evidence="3 4">
    <name type="scientific">Autumnicola musiva</name>
    <dbReference type="NCBI Taxonomy" id="3075589"/>
    <lineage>
        <taxon>Bacteria</taxon>
        <taxon>Pseudomonadati</taxon>
        <taxon>Bacteroidota</taxon>
        <taxon>Flavobacteriia</taxon>
        <taxon>Flavobacteriales</taxon>
        <taxon>Flavobacteriaceae</taxon>
        <taxon>Autumnicola</taxon>
    </lineage>
</organism>
<keyword evidence="4" id="KW-1185">Reference proteome</keyword>